<organism evidence="4 5">
    <name type="scientific">Pinctada imbricata</name>
    <name type="common">Atlantic pearl-oyster</name>
    <name type="synonym">Pinctada martensii</name>
    <dbReference type="NCBI Taxonomy" id="66713"/>
    <lineage>
        <taxon>Eukaryota</taxon>
        <taxon>Metazoa</taxon>
        <taxon>Spiralia</taxon>
        <taxon>Lophotrochozoa</taxon>
        <taxon>Mollusca</taxon>
        <taxon>Bivalvia</taxon>
        <taxon>Autobranchia</taxon>
        <taxon>Pteriomorphia</taxon>
        <taxon>Pterioida</taxon>
        <taxon>Pterioidea</taxon>
        <taxon>Pteriidae</taxon>
        <taxon>Pinctada</taxon>
    </lineage>
</organism>
<protein>
    <recommendedName>
        <fullName evidence="3">Bcl-2 Bcl-2 homology region 1-3 domain-containing protein</fullName>
    </recommendedName>
</protein>
<dbReference type="EMBL" id="VSWD01000007">
    <property type="protein sequence ID" value="KAK3096449.1"/>
    <property type="molecule type" value="Genomic_DNA"/>
</dbReference>
<sequence length="118" mass="13618">STPQGYANPAWAKAGKKLRIWADEFARTKQREKVREEAQRVDIVEMNEVAFSDLLSEAFSGNITESRVLFVFFFCSDLAIRALKQKLSDLFSRLLNWSMQFISNKVSQWVQQHGGWVS</sequence>
<dbReference type="GO" id="GO:0051400">
    <property type="term" value="F:BH domain binding"/>
    <property type="evidence" value="ECO:0007669"/>
    <property type="project" value="TreeGrafter"/>
</dbReference>
<dbReference type="PRINTS" id="PR01862">
    <property type="entry name" value="BCL2FAMILY"/>
</dbReference>
<proteinExistence type="inferred from homology"/>
<evidence type="ECO:0000313" key="4">
    <source>
        <dbReference type="EMBL" id="KAK3096449.1"/>
    </source>
</evidence>
<dbReference type="PANTHER" id="PTHR11256">
    <property type="entry name" value="BCL-2 RELATED"/>
    <property type="match status" value="1"/>
</dbReference>
<keyword evidence="5" id="KW-1185">Reference proteome</keyword>
<dbReference type="InterPro" id="IPR002475">
    <property type="entry name" value="Bcl2-like"/>
</dbReference>
<dbReference type="GO" id="GO:0001836">
    <property type="term" value="P:release of cytochrome c from mitochondria"/>
    <property type="evidence" value="ECO:0007669"/>
    <property type="project" value="TreeGrafter"/>
</dbReference>
<dbReference type="SUPFAM" id="SSF56854">
    <property type="entry name" value="Bcl-2 inhibitors of programmed cell death"/>
    <property type="match status" value="1"/>
</dbReference>
<dbReference type="Gene3D" id="1.10.437.10">
    <property type="entry name" value="Blc2-like"/>
    <property type="match status" value="1"/>
</dbReference>
<dbReference type="Pfam" id="PF00452">
    <property type="entry name" value="Bcl-2"/>
    <property type="match status" value="1"/>
</dbReference>
<evidence type="ECO:0000313" key="5">
    <source>
        <dbReference type="Proteomes" id="UP001186944"/>
    </source>
</evidence>
<evidence type="ECO:0000256" key="2">
    <source>
        <dbReference type="ARBA" id="ARBA00022703"/>
    </source>
</evidence>
<dbReference type="GO" id="GO:0005741">
    <property type="term" value="C:mitochondrial outer membrane"/>
    <property type="evidence" value="ECO:0007669"/>
    <property type="project" value="TreeGrafter"/>
</dbReference>
<dbReference type="InterPro" id="IPR036834">
    <property type="entry name" value="Bcl-2-like_sf"/>
</dbReference>
<dbReference type="PANTHER" id="PTHR11256:SF21">
    <property type="entry name" value="BCL-2 BCL-2 HOMOLOGY REGION 1-3 DOMAIN-CONTAINING PROTEIN"/>
    <property type="match status" value="1"/>
</dbReference>
<dbReference type="PROSITE" id="PS50062">
    <property type="entry name" value="BCL2_FAMILY"/>
    <property type="match status" value="1"/>
</dbReference>
<feature type="domain" description="Bcl-2 Bcl-2 homology region 1-3" evidence="3">
    <location>
        <begin position="19"/>
        <end position="116"/>
    </location>
</feature>
<feature type="non-terminal residue" evidence="4">
    <location>
        <position position="1"/>
    </location>
</feature>
<evidence type="ECO:0000259" key="3">
    <source>
        <dbReference type="Pfam" id="PF00452"/>
    </source>
</evidence>
<dbReference type="InterPro" id="IPR046371">
    <property type="entry name" value="Bcl-2_BH1-3"/>
</dbReference>
<dbReference type="AlphaFoldDB" id="A0AA89BVY8"/>
<dbReference type="InterPro" id="IPR026298">
    <property type="entry name" value="Bcl-2_fam"/>
</dbReference>
<dbReference type="GO" id="GO:0008630">
    <property type="term" value="P:intrinsic apoptotic signaling pathway in response to DNA damage"/>
    <property type="evidence" value="ECO:0007669"/>
    <property type="project" value="TreeGrafter"/>
</dbReference>
<name>A0AA89BVY8_PINIB</name>
<accession>A0AA89BVY8</accession>
<comment type="caution">
    <text evidence="4">The sequence shown here is derived from an EMBL/GenBank/DDBJ whole genome shotgun (WGS) entry which is preliminary data.</text>
</comment>
<dbReference type="Proteomes" id="UP001186944">
    <property type="component" value="Unassembled WGS sequence"/>
</dbReference>
<gene>
    <name evidence="4" type="ORF">FSP39_000275</name>
</gene>
<keyword evidence="2" id="KW-0053">Apoptosis</keyword>
<reference evidence="4" key="1">
    <citation type="submission" date="2019-08" db="EMBL/GenBank/DDBJ databases">
        <title>The improved chromosome-level genome for the pearl oyster Pinctada fucata martensii using PacBio sequencing and Hi-C.</title>
        <authorList>
            <person name="Zheng Z."/>
        </authorList>
    </citation>
    <scope>NUCLEOTIDE SEQUENCE</scope>
    <source>
        <strain evidence="4">ZZ-2019</strain>
        <tissue evidence="4">Adductor muscle</tissue>
    </source>
</reference>
<comment type="similarity">
    <text evidence="1">Belongs to the Bcl-2 family.</text>
</comment>
<dbReference type="GO" id="GO:0042981">
    <property type="term" value="P:regulation of apoptotic process"/>
    <property type="evidence" value="ECO:0007669"/>
    <property type="project" value="InterPro"/>
</dbReference>
<dbReference type="GO" id="GO:0097192">
    <property type="term" value="P:extrinsic apoptotic signaling pathway in absence of ligand"/>
    <property type="evidence" value="ECO:0007669"/>
    <property type="project" value="TreeGrafter"/>
</dbReference>
<evidence type="ECO:0000256" key="1">
    <source>
        <dbReference type="ARBA" id="ARBA00009458"/>
    </source>
</evidence>